<accession>A0A0F9SQJ7</accession>
<reference evidence="1" key="1">
    <citation type="journal article" date="2015" name="Nature">
        <title>Complex archaea that bridge the gap between prokaryotes and eukaryotes.</title>
        <authorList>
            <person name="Spang A."/>
            <person name="Saw J.H."/>
            <person name="Jorgensen S.L."/>
            <person name="Zaremba-Niedzwiedzka K."/>
            <person name="Martijn J."/>
            <person name="Lind A.E."/>
            <person name="van Eijk R."/>
            <person name="Schleper C."/>
            <person name="Guy L."/>
            <person name="Ettema T.J."/>
        </authorList>
    </citation>
    <scope>NUCLEOTIDE SEQUENCE</scope>
</reference>
<comment type="caution">
    <text evidence="1">The sequence shown here is derived from an EMBL/GenBank/DDBJ whole genome shotgun (WGS) entry which is preliminary data.</text>
</comment>
<organism evidence="1">
    <name type="scientific">marine sediment metagenome</name>
    <dbReference type="NCBI Taxonomy" id="412755"/>
    <lineage>
        <taxon>unclassified sequences</taxon>
        <taxon>metagenomes</taxon>
        <taxon>ecological metagenomes</taxon>
    </lineage>
</organism>
<proteinExistence type="predicted"/>
<protein>
    <submittedName>
        <fullName evidence="1">Uncharacterized protein</fullName>
    </submittedName>
</protein>
<gene>
    <name evidence="1" type="ORF">LCGC14_0443700</name>
</gene>
<dbReference type="EMBL" id="LAZR01000431">
    <property type="protein sequence ID" value="KKN69194.1"/>
    <property type="molecule type" value="Genomic_DNA"/>
</dbReference>
<dbReference type="AlphaFoldDB" id="A0A0F9SQJ7"/>
<evidence type="ECO:0000313" key="1">
    <source>
        <dbReference type="EMBL" id="KKN69194.1"/>
    </source>
</evidence>
<name>A0A0F9SQJ7_9ZZZZ</name>
<sequence>MSDALLVCRCGEARSPADDDVGDWIVRLHSGEGHKVATDRHRADCSPPAGCRRCGEPMQGRFIFYCGPECRRLFEADHWWGQARSTALGWEWVDARRVARNGCVQVDETCVGALEVNHIEPLNGDRPDWGCCHHQEGLEVLCHSHHVRETAAQRRDGRIGTPETAARIRANDKLERAREVRRRLRQAMNPPLL</sequence>